<evidence type="ECO:0000313" key="2">
    <source>
        <dbReference type="Proteomes" id="UP000187455"/>
    </source>
</evidence>
<dbReference type="EMBL" id="LSSL01001377">
    <property type="protein sequence ID" value="OLY82617.1"/>
    <property type="molecule type" value="Genomic_DNA"/>
</dbReference>
<dbReference type="Proteomes" id="UP000187455">
    <property type="component" value="Unassembled WGS sequence"/>
</dbReference>
<dbReference type="AlphaFoldDB" id="A0A1R0H0F6"/>
<gene>
    <name evidence="1" type="ORF">AYI68_g3258</name>
</gene>
<sequence>MEDLMSSLLGLSLSSGPNPPVRFLTSIPTVGAVHSLSAVSTGSDCRSLNRLIKEAIPSLSSLFGEGDKRTSKSTLNFESPLDIQKQFGSKDLYHFNWYRKSASDNAYIL</sequence>
<accession>A0A1R0H0F6</accession>
<proteinExistence type="predicted"/>
<organism evidence="1 2">
    <name type="scientific">Smittium mucronatum</name>
    <dbReference type="NCBI Taxonomy" id="133383"/>
    <lineage>
        <taxon>Eukaryota</taxon>
        <taxon>Fungi</taxon>
        <taxon>Fungi incertae sedis</taxon>
        <taxon>Zoopagomycota</taxon>
        <taxon>Kickxellomycotina</taxon>
        <taxon>Harpellomycetes</taxon>
        <taxon>Harpellales</taxon>
        <taxon>Legeriomycetaceae</taxon>
        <taxon>Smittium</taxon>
    </lineage>
</organism>
<protein>
    <submittedName>
        <fullName evidence="1">Uncharacterized protein</fullName>
    </submittedName>
</protein>
<reference evidence="1 2" key="1">
    <citation type="journal article" date="2016" name="Mol. Biol. Evol.">
        <title>Genome-Wide Survey of Gut Fungi (Harpellales) Reveals the First Horizontally Transferred Ubiquitin Gene from a Mosquito Host.</title>
        <authorList>
            <person name="Wang Y."/>
            <person name="White M.M."/>
            <person name="Kvist S."/>
            <person name="Moncalvo J.M."/>
        </authorList>
    </citation>
    <scope>NUCLEOTIDE SEQUENCE [LARGE SCALE GENOMIC DNA]</scope>
    <source>
        <strain evidence="1 2">ALG-7-W6</strain>
    </source>
</reference>
<keyword evidence="2" id="KW-1185">Reference proteome</keyword>
<name>A0A1R0H0F6_9FUNG</name>
<comment type="caution">
    <text evidence="1">The sequence shown here is derived from an EMBL/GenBank/DDBJ whole genome shotgun (WGS) entry which is preliminary data.</text>
</comment>
<evidence type="ECO:0000313" key="1">
    <source>
        <dbReference type="EMBL" id="OLY82617.1"/>
    </source>
</evidence>